<organism evidence="1 2">
    <name type="scientific">Coemansia furcata</name>
    <dbReference type="NCBI Taxonomy" id="417177"/>
    <lineage>
        <taxon>Eukaryota</taxon>
        <taxon>Fungi</taxon>
        <taxon>Fungi incertae sedis</taxon>
        <taxon>Zoopagomycota</taxon>
        <taxon>Kickxellomycotina</taxon>
        <taxon>Kickxellomycetes</taxon>
        <taxon>Kickxellales</taxon>
        <taxon>Kickxellaceae</taxon>
        <taxon>Coemansia</taxon>
    </lineage>
</organism>
<keyword evidence="2" id="KW-1185">Reference proteome</keyword>
<proteinExistence type="predicted"/>
<sequence length="320" mass="36048">MVSVYYAQRDCVYCASNIDNLVREVSLSSAGLELVLNPISLVTISENAALSSHEENCDLARILVYYDRDSLVVTRGFQQDMLKRHPELRKLHIETAPENIVKYGITSRDLPTSKAVMDYFMAEVEPRIRAILLVSKPHTQFWVINGLEGNRADIFLMISIPNQAGQRVCCSVAVMFTMPYDFEADRDNKSAVEARPNWVVDSELPSEAYGHKILRRIFDYLGNNTAMGPPAVRGTVNHYVAIWSSYNDTWIVRSKESRDSTSTLSTSASVLGADIKLTINTRFACTNADPHIAFMYVEVLDELIMCMHNSTEGYPLMPEM</sequence>
<name>A0ACC1LLD0_9FUNG</name>
<accession>A0ACC1LLD0</accession>
<protein>
    <submittedName>
        <fullName evidence="1">Uncharacterized protein</fullName>
    </submittedName>
</protein>
<dbReference type="Proteomes" id="UP001140096">
    <property type="component" value="Unassembled WGS sequence"/>
</dbReference>
<evidence type="ECO:0000313" key="1">
    <source>
        <dbReference type="EMBL" id="KAJ2811069.1"/>
    </source>
</evidence>
<reference evidence="1" key="1">
    <citation type="submission" date="2022-07" db="EMBL/GenBank/DDBJ databases">
        <title>Phylogenomic reconstructions and comparative analyses of Kickxellomycotina fungi.</title>
        <authorList>
            <person name="Reynolds N.K."/>
            <person name="Stajich J.E."/>
            <person name="Barry K."/>
            <person name="Grigoriev I.V."/>
            <person name="Crous P."/>
            <person name="Smith M.E."/>
        </authorList>
    </citation>
    <scope>NUCLEOTIDE SEQUENCE</scope>
    <source>
        <strain evidence="1">CBS 102833</strain>
    </source>
</reference>
<comment type="caution">
    <text evidence="1">The sequence shown here is derived from an EMBL/GenBank/DDBJ whole genome shotgun (WGS) entry which is preliminary data.</text>
</comment>
<dbReference type="EMBL" id="JANBUP010000540">
    <property type="protein sequence ID" value="KAJ2811069.1"/>
    <property type="molecule type" value="Genomic_DNA"/>
</dbReference>
<evidence type="ECO:0000313" key="2">
    <source>
        <dbReference type="Proteomes" id="UP001140096"/>
    </source>
</evidence>
<gene>
    <name evidence="1" type="ORF">H4S07_002293</name>
</gene>